<gene>
    <name evidence="2" type="ORF">BO78DRAFT_96321</name>
</gene>
<proteinExistence type="predicted"/>
<name>A0A319FN74_ASPSB</name>
<reference evidence="2 3" key="1">
    <citation type="submission" date="2018-02" db="EMBL/GenBank/DDBJ databases">
        <title>The genomes of Aspergillus section Nigri reveals drivers in fungal speciation.</title>
        <authorList>
            <consortium name="DOE Joint Genome Institute"/>
            <person name="Vesth T.C."/>
            <person name="Nybo J."/>
            <person name="Theobald S."/>
            <person name="Brandl J."/>
            <person name="Frisvad J.C."/>
            <person name="Nielsen K.F."/>
            <person name="Lyhne E.K."/>
            <person name="Kogle M.E."/>
            <person name="Kuo A."/>
            <person name="Riley R."/>
            <person name="Clum A."/>
            <person name="Nolan M."/>
            <person name="Lipzen A."/>
            <person name="Salamov A."/>
            <person name="Henrissat B."/>
            <person name="Wiebenga A."/>
            <person name="De vries R.P."/>
            <person name="Grigoriev I.V."/>
            <person name="Mortensen U.H."/>
            <person name="Andersen M.R."/>
            <person name="Baker S.E."/>
        </authorList>
    </citation>
    <scope>NUCLEOTIDE SEQUENCE [LARGE SCALE GENOMIC DNA]</scope>
    <source>
        <strain evidence="2 3">CBS 121057</strain>
    </source>
</reference>
<keyword evidence="3" id="KW-1185">Reference proteome</keyword>
<evidence type="ECO:0000313" key="3">
    <source>
        <dbReference type="Proteomes" id="UP000248423"/>
    </source>
</evidence>
<dbReference type="VEuPathDB" id="FungiDB:BO78DRAFT_96321"/>
<sequence length="165" mass="18226">MPDEDRACEETRSTWSQSHSQSQHSGRNPGEGKKGRGGGYWEMGPSSDGVMALPKLLGRSPTSDAFHLYIRSFPHQDPIAPSSLYNLRSTCLVYLYEPSQRPFLHRLPTPRRGLRLGSAAGPSVWRCSLPYPPTSSDGALHLQHVPGHPCRLFSVQNLPPSKDPV</sequence>
<feature type="compositionally biased region" description="Low complexity" evidence="1">
    <location>
        <begin position="16"/>
        <end position="28"/>
    </location>
</feature>
<accession>A0A319FN74</accession>
<feature type="compositionally biased region" description="Basic and acidic residues" evidence="1">
    <location>
        <begin position="1"/>
        <end position="12"/>
    </location>
</feature>
<feature type="region of interest" description="Disordered" evidence="1">
    <location>
        <begin position="1"/>
        <end position="44"/>
    </location>
</feature>
<dbReference type="Proteomes" id="UP000248423">
    <property type="component" value="Unassembled WGS sequence"/>
</dbReference>
<dbReference type="EMBL" id="KZ826317">
    <property type="protein sequence ID" value="PYI11553.1"/>
    <property type="molecule type" value="Genomic_DNA"/>
</dbReference>
<evidence type="ECO:0000313" key="2">
    <source>
        <dbReference type="EMBL" id="PYI11553.1"/>
    </source>
</evidence>
<protein>
    <submittedName>
        <fullName evidence="2">Uncharacterized protein</fullName>
    </submittedName>
</protein>
<organism evidence="2 3">
    <name type="scientific">Aspergillus sclerotiicarbonarius (strain CBS 121057 / IBT 28362)</name>
    <dbReference type="NCBI Taxonomy" id="1448318"/>
    <lineage>
        <taxon>Eukaryota</taxon>
        <taxon>Fungi</taxon>
        <taxon>Dikarya</taxon>
        <taxon>Ascomycota</taxon>
        <taxon>Pezizomycotina</taxon>
        <taxon>Eurotiomycetes</taxon>
        <taxon>Eurotiomycetidae</taxon>
        <taxon>Eurotiales</taxon>
        <taxon>Aspergillaceae</taxon>
        <taxon>Aspergillus</taxon>
        <taxon>Aspergillus subgen. Circumdati</taxon>
    </lineage>
</organism>
<evidence type="ECO:0000256" key="1">
    <source>
        <dbReference type="SAM" id="MobiDB-lite"/>
    </source>
</evidence>
<dbReference type="AlphaFoldDB" id="A0A319FN74"/>